<keyword evidence="1" id="KW-0727">SH2 domain</keyword>
<dbReference type="GeneTree" id="ENSGT01120000278058"/>
<sequence>MSQVAWYYGNINRVKAEKLLLASQNKDGSFLVRISESHSDEYTVSGRWHHPHIYPLIHSSTHSSTHPFIHTFIHLPTDSQQFTSLLSFLFLSSLY</sequence>
<organism evidence="3 4">
    <name type="scientific">Gasterosteus aculeatus aculeatus</name>
    <name type="common">three-spined stickleback</name>
    <dbReference type="NCBI Taxonomy" id="481459"/>
    <lineage>
        <taxon>Eukaryota</taxon>
        <taxon>Metazoa</taxon>
        <taxon>Chordata</taxon>
        <taxon>Craniata</taxon>
        <taxon>Vertebrata</taxon>
        <taxon>Euteleostomi</taxon>
        <taxon>Actinopterygii</taxon>
        <taxon>Neopterygii</taxon>
        <taxon>Teleostei</taxon>
        <taxon>Neoteleostei</taxon>
        <taxon>Acanthomorphata</taxon>
        <taxon>Eupercaria</taxon>
        <taxon>Perciformes</taxon>
        <taxon>Cottioidei</taxon>
        <taxon>Gasterosteales</taxon>
        <taxon>Gasterosteidae</taxon>
        <taxon>Gasterosteus</taxon>
    </lineage>
</organism>
<proteinExistence type="predicted"/>
<evidence type="ECO:0000313" key="4">
    <source>
        <dbReference type="Proteomes" id="UP000007635"/>
    </source>
</evidence>
<dbReference type="SUPFAM" id="SSF55550">
    <property type="entry name" value="SH2 domain"/>
    <property type="match status" value="1"/>
</dbReference>
<dbReference type="InterPro" id="IPR000980">
    <property type="entry name" value="SH2"/>
</dbReference>
<protein>
    <recommendedName>
        <fullName evidence="2">SH2 domain-containing protein</fullName>
    </recommendedName>
</protein>
<dbReference type="SMART" id="SM00252">
    <property type="entry name" value="SH2"/>
    <property type="match status" value="1"/>
</dbReference>
<evidence type="ECO:0000259" key="2">
    <source>
        <dbReference type="PROSITE" id="PS50001"/>
    </source>
</evidence>
<reference evidence="3 4" key="1">
    <citation type="journal article" date="2021" name="G3 (Bethesda)">
        <title>Improved contiguity of the threespine stickleback genome using long-read sequencing.</title>
        <authorList>
            <person name="Nath S."/>
            <person name="Shaw D.E."/>
            <person name="White M.A."/>
        </authorList>
    </citation>
    <scope>NUCLEOTIDE SEQUENCE [LARGE SCALE GENOMIC DNA]</scope>
    <source>
        <strain evidence="3 4">Lake Benthic</strain>
    </source>
</reference>
<dbReference type="Proteomes" id="UP000007635">
    <property type="component" value="Chromosome XII"/>
</dbReference>
<reference evidence="3" key="3">
    <citation type="submission" date="2025-09" db="UniProtKB">
        <authorList>
            <consortium name="Ensembl"/>
        </authorList>
    </citation>
    <scope>IDENTIFICATION</scope>
</reference>
<dbReference type="Pfam" id="PF00017">
    <property type="entry name" value="SH2"/>
    <property type="match status" value="1"/>
</dbReference>
<dbReference type="Gene3D" id="3.30.505.10">
    <property type="entry name" value="SH2 domain"/>
    <property type="match status" value="1"/>
</dbReference>
<name>A0AAQ4QR50_GASAC</name>
<evidence type="ECO:0000256" key="1">
    <source>
        <dbReference type="PROSITE-ProRule" id="PRU00191"/>
    </source>
</evidence>
<keyword evidence="4" id="KW-1185">Reference proteome</keyword>
<dbReference type="PROSITE" id="PS50001">
    <property type="entry name" value="SH2"/>
    <property type="match status" value="1"/>
</dbReference>
<dbReference type="AlphaFoldDB" id="A0AAQ4QR50"/>
<dbReference type="PRINTS" id="PR00401">
    <property type="entry name" value="SH2DOMAIN"/>
</dbReference>
<dbReference type="Ensembl" id="ENSGACT00000034300.1">
    <property type="protein sequence ID" value="ENSGACP00000053332.1"/>
    <property type="gene ID" value="ENSGACG00000026468.1"/>
</dbReference>
<feature type="domain" description="SH2" evidence="2">
    <location>
        <begin position="6"/>
        <end position="95"/>
    </location>
</feature>
<evidence type="ECO:0000313" key="3">
    <source>
        <dbReference type="Ensembl" id="ENSGACP00000053332.1"/>
    </source>
</evidence>
<accession>A0AAQ4QR50</accession>
<reference evidence="3" key="2">
    <citation type="submission" date="2025-08" db="UniProtKB">
        <authorList>
            <consortium name="Ensembl"/>
        </authorList>
    </citation>
    <scope>IDENTIFICATION</scope>
</reference>
<dbReference type="InterPro" id="IPR036860">
    <property type="entry name" value="SH2_dom_sf"/>
</dbReference>